<evidence type="ECO:0000313" key="2">
    <source>
        <dbReference type="Proteomes" id="UP000015105"/>
    </source>
</evidence>
<reference evidence="2" key="1">
    <citation type="journal article" date="2014" name="Science">
        <title>Ancient hybridizations among the ancestral genomes of bread wheat.</title>
        <authorList>
            <consortium name="International Wheat Genome Sequencing Consortium,"/>
            <person name="Marcussen T."/>
            <person name="Sandve S.R."/>
            <person name="Heier L."/>
            <person name="Spannagl M."/>
            <person name="Pfeifer M."/>
            <person name="Jakobsen K.S."/>
            <person name="Wulff B.B."/>
            <person name="Steuernagel B."/>
            <person name="Mayer K.F."/>
            <person name="Olsen O.A."/>
        </authorList>
    </citation>
    <scope>NUCLEOTIDE SEQUENCE [LARGE SCALE GENOMIC DNA]</scope>
    <source>
        <strain evidence="2">cv. AL8/78</strain>
    </source>
</reference>
<organism evidence="1 2">
    <name type="scientific">Aegilops tauschii subsp. strangulata</name>
    <name type="common">Goatgrass</name>
    <dbReference type="NCBI Taxonomy" id="200361"/>
    <lineage>
        <taxon>Eukaryota</taxon>
        <taxon>Viridiplantae</taxon>
        <taxon>Streptophyta</taxon>
        <taxon>Embryophyta</taxon>
        <taxon>Tracheophyta</taxon>
        <taxon>Spermatophyta</taxon>
        <taxon>Magnoliopsida</taxon>
        <taxon>Liliopsida</taxon>
        <taxon>Poales</taxon>
        <taxon>Poaceae</taxon>
        <taxon>BOP clade</taxon>
        <taxon>Pooideae</taxon>
        <taxon>Triticodae</taxon>
        <taxon>Triticeae</taxon>
        <taxon>Triticinae</taxon>
        <taxon>Aegilops</taxon>
    </lineage>
</organism>
<reference evidence="1" key="4">
    <citation type="submission" date="2019-03" db="UniProtKB">
        <authorList>
            <consortium name="EnsemblPlants"/>
        </authorList>
    </citation>
    <scope>IDENTIFICATION</scope>
</reference>
<evidence type="ECO:0000313" key="1">
    <source>
        <dbReference type="EnsemblPlants" id="AET7Gv20712700.4"/>
    </source>
</evidence>
<protein>
    <recommendedName>
        <fullName evidence="3">Reverse transcriptase zinc-binding domain-containing protein</fullName>
    </recommendedName>
</protein>
<keyword evidence="2" id="KW-1185">Reference proteome</keyword>
<dbReference type="EnsemblPlants" id="AET7Gv20712700.4">
    <property type="protein sequence ID" value="AET7Gv20712700.4"/>
    <property type="gene ID" value="AET7Gv20712700"/>
</dbReference>
<accession>A0A453RV15</accession>
<reference evidence="1" key="5">
    <citation type="journal article" date="2021" name="G3 (Bethesda)">
        <title>Aegilops tauschii genome assembly Aet v5.0 features greater sequence contiguity and improved annotation.</title>
        <authorList>
            <person name="Wang L."/>
            <person name="Zhu T."/>
            <person name="Rodriguez J.C."/>
            <person name="Deal K.R."/>
            <person name="Dubcovsky J."/>
            <person name="McGuire P.E."/>
            <person name="Lux T."/>
            <person name="Spannagl M."/>
            <person name="Mayer K.F.X."/>
            <person name="Baldrich P."/>
            <person name="Meyers B.C."/>
            <person name="Huo N."/>
            <person name="Gu Y.Q."/>
            <person name="Zhou H."/>
            <person name="Devos K.M."/>
            <person name="Bennetzen J.L."/>
            <person name="Unver T."/>
            <person name="Budak H."/>
            <person name="Gulick P.J."/>
            <person name="Galiba G."/>
            <person name="Kalapos B."/>
            <person name="Nelson D.R."/>
            <person name="Li P."/>
            <person name="You F.M."/>
            <person name="Luo M.C."/>
            <person name="Dvorak J."/>
        </authorList>
    </citation>
    <scope>NUCLEOTIDE SEQUENCE [LARGE SCALE GENOMIC DNA]</scope>
    <source>
        <strain evidence="1">cv. AL8/78</strain>
    </source>
</reference>
<sequence>LEKIQRELLWAGRAAANGGHCHVNWDRVCHPVELGGLGMRDLERAGLARRLCWLWFTGTDPERAWQGLDLQFSSMERALFWPCTSMVIGNGLTTLLWEDRWINGQSVCELLPNLYDCIPKRRRTARTMADGLNGNSWARDIHGNLGLHEIGQYLQLSQVMQHT</sequence>
<name>A0A453RV15_AEGTS</name>
<dbReference type="Gramene" id="AET7Gv20712700.4">
    <property type="protein sequence ID" value="AET7Gv20712700.4"/>
    <property type="gene ID" value="AET7Gv20712700"/>
</dbReference>
<dbReference type="AlphaFoldDB" id="A0A453RV15"/>
<reference evidence="2" key="2">
    <citation type="journal article" date="2017" name="Nat. Plants">
        <title>The Aegilops tauschii genome reveals multiple impacts of transposons.</title>
        <authorList>
            <person name="Zhao G."/>
            <person name="Zou C."/>
            <person name="Li K."/>
            <person name="Wang K."/>
            <person name="Li T."/>
            <person name="Gao L."/>
            <person name="Zhang X."/>
            <person name="Wang H."/>
            <person name="Yang Z."/>
            <person name="Liu X."/>
            <person name="Jiang W."/>
            <person name="Mao L."/>
            <person name="Kong X."/>
            <person name="Jiao Y."/>
            <person name="Jia J."/>
        </authorList>
    </citation>
    <scope>NUCLEOTIDE SEQUENCE [LARGE SCALE GENOMIC DNA]</scope>
    <source>
        <strain evidence="2">cv. AL8/78</strain>
    </source>
</reference>
<evidence type="ECO:0008006" key="3">
    <source>
        <dbReference type="Google" id="ProtNLM"/>
    </source>
</evidence>
<reference evidence="1" key="3">
    <citation type="journal article" date="2017" name="Nature">
        <title>Genome sequence of the progenitor of the wheat D genome Aegilops tauschii.</title>
        <authorList>
            <person name="Luo M.C."/>
            <person name="Gu Y.Q."/>
            <person name="Puiu D."/>
            <person name="Wang H."/>
            <person name="Twardziok S.O."/>
            <person name="Deal K.R."/>
            <person name="Huo N."/>
            <person name="Zhu T."/>
            <person name="Wang L."/>
            <person name="Wang Y."/>
            <person name="McGuire P.E."/>
            <person name="Liu S."/>
            <person name="Long H."/>
            <person name="Ramasamy R.K."/>
            <person name="Rodriguez J.C."/>
            <person name="Van S.L."/>
            <person name="Yuan L."/>
            <person name="Wang Z."/>
            <person name="Xia Z."/>
            <person name="Xiao L."/>
            <person name="Anderson O.D."/>
            <person name="Ouyang S."/>
            <person name="Liang Y."/>
            <person name="Zimin A.V."/>
            <person name="Pertea G."/>
            <person name="Qi P."/>
            <person name="Bennetzen J.L."/>
            <person name="Dai X."/>
            <person name="Dawson M.W."/>
            <person name="Muller H.G."/>
            <person name="Kugler K."/>
            <person name="Rivarola-Duarte L."/>
            <person name="Spannagl M."/>
            <person name="Mayer K.F.X."/>
            <person name="Lu F.H."/>
            <person name="Bevan M.W."/>
            <person name="Leroy P."/>
            <person name="Li P."/>
            <person name="You F.M."/>
            <person name="Sun Q."/>
            <person name="Liu Z."/>
            <person name="Lyons E."/>
            <person name="Wicker T."/>
            <person name="Salzberg S.L."/>
            <person name="Devos K.M."/>
            <person name="Dvorak J."/>
        </authorList>
    </citation>
    <scope>NUCLEOTIDE SEQUENCE [LARGE SCALE GENOMIC DNA]</scope>
    <source>
        <strain evidence="1">cv. AL8/78</strain>
    </source>
</reference>
<dbReference type="Proteomes" id="UP000015105">
    <property type="component" value="Chromosome 7D"/>
</dbReference>
<proteinExistence type="predicted"/>